<evidence type="ECO:0000313" key="11">
    <source>
        <dbReference type="EMBL" id="OGZ11879.1"/>
    </source>
</evidence>
<feature type="binding site" evidence="7">
    <location>
        <begin position="190"/>
        <end position="194"/>
    </location>
    <ligand>
        <name>GTP</name>
        <dbReference type="ChEBI" id="CHEBI:37565"/>
    </ligand>
</feature>
<dbReference type="Proteomes" id="UP000178099">
    <property type="component" value="Unassembled WGS sequence"/>
</dbReference>
<dbReference type="GO" id="GO:0000287">
    <property type="term" value="F:magnesium ion binding"/>
    <property type="evidence" value="ECO:0007669"/>
    <property type="project" value="InterPro"/>
</dbReference>
<dbReference type="NCBIfam" id="NF008956">
    <property type="entry name" value="PRK12299.1"/>
    <property type="match status" value="1"/>
</dbReference>
<dbReference type="FunFam" id="2.70.210.12:FF:000001">
    <property type="entry name" value="GTPase Obg"/>
    <property type="match status" value="1"/>
</dbReference>
<protein>
    <recommendedName>
        <fullName evidence="7">GTPase Obg</fullName>
        <ecNumber evidence="7">3.6.5.-</ecNumber>
    </recommendedName>
    <alternativeName>
        <fullName evidence="7">GTP-binding protein Obg</fullName>
    </alternativeName>
</protein>
<dbReference type="InterPro" id="IPR006074">
    <property type="entry name" value="GTP1-OBG_CS"/>
</dbReference>
<evidence type="ECO:0000256" key="1">
    <source>
        <dbReference type="ARBA" id="ARBA00007699"/>
    </source>
</evidence>
<comment type="caution">
    <text evidence="7">Lacks conserved residue(s) required for the propagation of feature annotation.</text>
</comment>
<feature type="binding site" evidence="7">
    <location>
        <begin position="207"/>
        <end position="210"/>
    </location>
    <ligand>
        <name>GTP</name>
        <dbReference type="ChEBI" id="CHEBI:37565"/>
    </ligand>
</feature>
<dbReference type="InterPro" id="IPR006169">
    <property type="entry name" value="GTP1_OBG_dom"/>
</dbReference>
<dbReference type="CDD" id="cd01898">
    <property type="entry name" value="Obg"/>
    <property type="match status" value="1"/>
</dbReference>
<keyword evidence="5 7" id="KW-0460">Magnesium</keyword>
<proteinExistence type="inferred from homology"/>
<dbReference type="PROSITE" id="PS51710">
    <property type="entry name" value="G_OBG"/>
    <property type="match status" value="1"/>
</dbReference>
<evidence type="ECO:0000259" key="9">
    <source>
        <dbReference type="PROSITE" id="PS51710"/>
    </source>
</evidence>
<evidence type="ECO:0000313" key="12">
    <source>
        <dbReference type="Proteomes" id="UP000178099"/>
    </source>
</evidence>
<evidence type="ECO:0000256" key="7">
    <source>
        <dbReference type="HAMAP-Rule" id="MF_01454"/>
    </source>
</evidence>
<keyword evidence="3 7" id="KW-0547">Nucleotide-binding</keyword>
<evidence type="ECO:0000256" key="4">
    <source>
        <dbReference type="ARBA" id="ARBA00022801"/>
    </source>
</evidence>
<reference evidence="11 12" key="1">
    <citation type="journal article" date="2016" name="Nat. Commun.">
        <title>Thousands of microbial genomes shed light on interconnected biogeochemical processes in an aquifer system.</title>
        <authorList>
            <person name="Anantharaman K."/>
            <person name="Brown C.T."/>
            <person name="Hug L.A."/>
            <person name="Sharon I."/>
            <person name="Castelle C.J."/>
            <person name="Probst A.J."/>
            <person name="Thomas B.C."/>
            <person name="Singh A."/>
            <person name="Wilkins M.J."/>
            <person name="Karaoz U."/>
            <person name="Brodie E.L."/>
            <person name="Williams K.H."/>
            <person name="Hubbard S.S."/>
            <person name="Banfield J.F."/>
        </authorList>
    </citation>
    <scope>NUCLEOTIDE SEQUENCE [LARGE SCALE GENOMIC DNA]</scope>
</reference>
<dbReference type="NCBIfam" id="TIGR02729">
    <property type="entry name" value="Obg_CgtA"/>
    <property type="match status" value="1"/>
</dbReference>
<sequence length="344" mass="37297">MAFIDEITIYAKAGNGGDGVVRWLHEKGKEFGGPSGGNGGRGGNVYAVAFRDVHLLSRYKTKKELLAGRGEDGGKDSAHGGDGADLDVPLPVGSIITNTKTRHKVFLTREGELVLLSEGGRGGRGNESYKSSVNRSPEEFTRGGAGEDGEFFIEVELIADIGFIGLPNAGKTSLLNALTNARGKVGDYPFTTLEPNLGEMYGYIITDIPGLIEGAAEGKGLGHKFLRHVRRTKILVHLVSLENEEVTTAYKTVRAELARYDKALVEKKEIVLLTKTDLIEDKETIKTRVAEMKKSAEFVTSLSILDDAEVRAFRDFLIKEVRVAIAGEETREGARSRAEEADSV</sequence>
<dbReference type="EC" id="3.6.5.-" evidence="7"/>
<keyword evidence="4 7" id="KW-0378">Hydrolase</keyword>
<comment type="cofactor">
    <cofactor evidence="7">
        <name>Mg(2+)</name>
        <dbReference type="ChEBI" id="CHEBI:18420"/>
    </cofactor>
</comment>
<feature type="binding site" evidence="7">
    <location>
        <position position="172"/>
    </location>
    <ligand>
        <name>Mg(2+)</name>
        <dbReference type="ChEBI" id="CHEBI:18420"/>
    </ligand>
</feature>
<dbReference type="PIRSF" id="PIRSF002401">
    <property type="entry name" value="GTP_bd_Obg/CgtA"/>
    <property type="match status" value="1"/>
</dbReference>
<feature type="binding site" evidence="7">
    <location>
        <position position="192"/>
    </location>
    <ligand>
        <name>Mg(2+)</name>
        <dbReference type="ChEBI" id="CHEBI:18420"/>
    </ligand>
</feature>
<comment type="subunit">
    <text evidence="7">Monomer.</text>
</comment>
<dbReference type="InterPro" id="IPR036726">
    <property type="entry name" value="GTP1_OBG_dom_sf"/>
</dbReference>
<dbReference type="Pfam" id="PF01018">
    <property type="entry name" value="GTP1_OBG"/>
    <property type="match status" value="1"/>
</dbReference>
<comment type="caution">
    <text evidence="11">The sequence shown here is derived from an EMBL/GenBank/DDBJ whole genome shotgun (WGS) entry which is preliminary data.</text>
</comment>
<dbReference type="InterPro" id="IPR027417">
    <property type="entry name" value="P-loop_NTPase"/>
</dbReference>
<dbReference type="InterPro" id="IPR014100">
    <property type="entry name" value="GTP-bd_Obg/CgtA"/>
</dbReference>
<dbReference type="EMBL" id="MHLN01000014">
    <property type="protein sequence ID" value="OGZ11879.1"/>
    <property type="molecule type" value="Genomic_DNA"/>
</dbReference>
<dbReference type="Gene3D" id="2.70.210.12">
    <property type="entry name" value="GTP1/OBG domain"/>
    <property type="match status" value="1"/>
</dbReference>
<dbReference type="HAMAP" id="MF_01454">
    <property type="entry name" value="GTPase_Obg"/>
    <property type="match status" value="1"/>
</dbReference>
<dbReference type="PANTHER" id="PTHR11702">
    <property type="entry name" value="DEVELOPMENTALLY REGULATED GTP-BINDING PROTEIN-RELATED"/>
    <property type="match status" value="1"/>
</dbReference>
<feature type="domain" description="Obg" evidence="10">
    <location>
        <begin position="1"/>
        <end position="158"/>
    </location>
</feature>
<evidence type="ECO:0000256" key="6">
    <source>
        <dbReference type="ARBA" id="ARBA00023134"/>
    </source>
</evidence>
<dbReference type="InterPro" id="IPR006073">
    <property type="entry name" value="GTP-bd"/>
</dbReference>
<feature type="domain" description="OBG-type G" evidence="9">
    <location>
        <begin position="159"/>
        <end position="344"/>
    </location>
</feature>
<feature type="binding site" evidence="7">
    <location>
        <begin position="303"/>
        <end position="305"/>
    </location>
    <ligand>
        <name>GTP</name>
        <dbReference type="ChEBI" id="CHEBI:37565"/>
    </ligand>
</feature>
<dbReference type="PANTHER" id="PTHR11702:SF31">
    <property type="entry name" value="MITOCHONDRIAL RIBOSOME-ASSOCIATED GTPASE 2"/>
    <property type="match status" value="1"/>
</dbReference>
<evidence type="ECO:0000256" key="2">
    <source>
        <dbReference type="ARBA" id="ARBA00022490"/>
    </source>
</evidence>
<dbReference type="InterPro" id="IPR031167">
    <property type="entry name" value="G_OBG"/>
</dbReference>
<evidence type="ECO:0000256" key="5">
    <source>
        <dbReference type="ARBA" id="ARBA00022842"/>
    </source>
</evidence>
<dbReference type="SUPFAM" id="SSF52540">
    <property type="entry name" value="P-loop containing nucleoside triphosphate hydrolases"/>
    <property type="match status" value="1"/>
</dbReference>
<dbReference type="GO" id="GO:0005525">
    <property type="term" value="F:GTP binding"/>
    <property type="evidence" value="ECO:0007669"/>
    <property type="project" value="UniProtKB-UniRule"/>
</dbReference>
<dbReference type="GO" id="GO:0042254">
    <property type="term" value="P:ribosome biogenesis"/>
    <property type="evidence" value="ECO:0007669"/>
    <property type="project" value="UniProtKB-UniRule"/>
</dbReference>
<comment type="similarity">
    <text evidence="1 7">Belongs to the TRAFAC class OBG-HflX-like GTPase superfamily. OBG GTPase family.</text>
</comment>
<comment type="function">
    <text evidence="7">An essential GTPase which binds GTP, GDP and possibly (p)ppGpp with moderate affinity, with high nucleotide exchange rates and a fairly low GTP hydrolysis rate. Plays a role in control of the cell cycle, stress response, ribosome biogenesis and in those bacteria that undergo differentiation, in morphogenesis control.</text>
</comment>
<evidence type="ECO:0000256" key="8">
    <source>
        <dbReference type="SAM" id="MobiDB-lite"/>
    </source>
</evidence>
<dbReference type="AlphaFoldDB" id="A0A1G2DE25"/>
<name>A0A1G2DE25_9BACT</name>
<feature type="region of interest" description="Disordered" evidence="8">
    <location>
        <begin position="118"/>
        <end position="142"/>
    </location>
</feature>
<dbReference type="GO" id="GO:0003924">
    <property type="term" value="F:GTPase activity"/>
    <property type="evidence" value="ECO:0007669"/>
    <property type="project" value="UniProtKB-UniRule"/>
</dbReference>
<feature type="binding site" evidence="7">
    <location>
        <begin position="274"/>
        <end position="277"/>
    </location>
    <ligand>
        <name>GTP</name>
        <dbReference type="ChEBI" id="CHEBI:37565"/>
    </ligand>
</feature>
<dbReference type="PROSITE" id="PS51883">
    <property type="entry name" value="OBG"/>
    <property type="match status" value="1"/>
</dbReference>
<keyword evidence="6 7" id="KW-0342">GTP-binding</keyword>
<dbReference type="Pfam" id="PF01926">
    <property type="entry name" value="MMR_HSR1"/>
    <property type="match status" value="1"/>
</dbReference>
<gene>
    <name evidence="7" type="primary">obg</name>
    <name evidence="11" type="ORF">A3D67_00365</name>
</gene>
<organism evidence="11 12">
    <name type="scientific">Candidatus Lloydbacteria bacterium RIFCSPHIGHO2_02_FULL_51_22</name>
    <dbReference type="NCBI Taxonomy" id="1798663"/>
    <lineage>
        <taxon>Bacteria</taxon>
        <taxon>Candidatus Lloydiibacteriota</taxon>
    </lineage>
</organism>
<keyword evidence="2 7" id="KW-0963">Cytoplasm</keyword>
<dbReference type="GO" id="GO:0005737">
    <property type="term" value="C:cytoplasm"/>
    <property type="evidence" value="ECO:0007669"/>
    <property type="project" value="UniProtKB-SubCell"/>
</dbReference>
<evidence type="ECO:0000256" key="3">
    <source>
        <dbReference type="ARBA" id="ARBA00022741"/>
    </source>
</evidence>
<dbReference type="PROSITE" id="PS00905">
    <property type="entry name" value="GTP1_OBG"/>
    <property type="match status" value="1"/>
</dbReference>
<dbReference type="Gene3D" id="3.40.50.300">
    <property type="entry name" value="P-loop containing nucleotide triphosphate hydrolases"/>
    <property type="match status" value="1"/>
</dbReference>
<keyword evidence="7" id="KW-0479">Metal-binding</keyword>
<comment type="subcellular location">
    <subcellularLocation>
        <location evidence="7">Cytoplasm</location>
    </subcellularLocation>
</comment>
<evidence type="ECO:0000259" key="10">
    <source>
        <dbReference type="PROSITE" id="PS51883"/>
    </source>
</evidence>
<dbReference type="InterPro" id="IPR045086">
    <property type="entry name" value="OBG_GTPase"/>
</dbReference>
<accession>A0A1G2DE25</accession>
<dbReference type="PRINTS" id="PR00326">
    <property type="entry name" value="GTP1OBG"/>
</dbReference>
<dbReference type="SUPFAM" id="SSF82051">
    <property type="entry name" value="Obg GTP-binding protein N-terminal domain"/>
    <property type="match status" value="1"/>
</dbReference>